<name>A0ABR3J3N7_9AGAR</name>
<proteinExistence type="predicted"/>
<accession>A0ABR3J3N7</accession>
<gene>
    <name evidence="1" type="ORF">HGRIS_009788</name>
</gene>
<reference evidence="2" key="1">
    <citation type="submission" date="2024-06" db="EMBL/GenBank/DDBJ databases">
        <title>Multi-omics analyses provide insights into the biosynthesis of the anticancer antibiotic pleurotin in Hohenbuehelia grisea.</title>
        <authorList>
            <person name="Weaver J.A."/>
            <person name="Alberti F."/>
        </authorList>
    </citation>
    <scope>NUCLEOTIDE SEQUENCE [LARGE SCALE GENOMIC DNA]</scope>
    <source>
        <strain evidence="2">T-177</strain>
    </source>
</reference>
<dbReference type="EMBL" id="JASNQZ010000012">
    <property type="protein sequence ID" value="KAL0949750.1"/>
    <property type="molecule type" value="Genomic_DNA"/>
</dbReference>
<dbReference type="Proteomes" id="UP001556367">
    <property type="component" value="Unassembled WGS sequence"/>
</dbReference>
<keyword evidence="2" id="KW-1185">Reference proteome</keyword>
<sequence length="63" mass="7069">MSVLWEGGRHDPEHVRACKDNTQIAEGILEEISGLSDDLRQLGDMLQKLRQEEIVDSADSSMD</sequence>
<evidence type="ECO:0000313" key="2">
    <source>
        <dbReference type="Proteomes" id="UP001556367"/>
    </source>
</evidence>
<evidence type="ECO:0000313" key="1">
    <source>
        <dbReference type="EMBL" id="KAL0949750.1"/>
    </source>
</evidence>
<protein>
    <submittedName>
        <fullName evidence="1">Uncharacterized protein</fullName>
    </submittedName>
</protein>
<comment type="caution">
    <text evidence="1">The sequence shown here is derived from an EMBL/GenBank/DDBJ whole genome shotgun (WGS) entry which is preliminary data.</text>
</comment>
<organism evidence="1 2">
    <name type="scientific">Hohenbuehelia grisea</name>
    <dbReference type="NCBI Taxonomy" id="104357"/>
    <lineage>
        <taxon>Eukaryota</taxon>
        <taxon>Fungi</taxon>
        <taxon>Dikarya</taxon>
        <taxon>Basidiomycota</taxon>
        <taxon>Agaricomycotina</taxon>
        <taxon>Agaricomycetes</taxon>
        <taxon>Agaricomycetidae</taxon>
        <taxon>Agaricales</taxon>
        <taxon>Pleurotineae</taxon>
        <taxon>Pleurotaceae</taxon>
        <taxon>Hohenbuehelia</taxon>
    </lineage>
</organism>